<evidence type="ECO:0000256" key="1">
    <source>
        <dbReference type="SAM" id="MobiDB-lite"/>
    </source>
</evidence>
<evidence type="ECO:0000313" key="3">
    <source>
        <dbReference type="Proteomes" id="UP000092124"/>
    </source>
</evidence>
<proteinExistence type="predicted"/>
<name>A0A1A6GNE5_NEOLE</name>
<keyword evidence="3" id="KW-1185">Reference proteome</keyword>
<accession>A0A1A6GNE5</accession>
<evidence type="ECO:0000313" key="2">
    <source>
        <dbReference type="EMBL" id="OBS67235.1"/>
    </source>
</evidence>
<dbReference type="EMBL" id="LZPO01087142">
    <property type="protein sequence ID" value="OBS67235.1"/>
    <property type="molecule type" value="Genomic_DNA"/>
</dbReference>
<comment type="caution">
    <text evidence="2">The sequence shown here is derived from an EMBL/GenBank/DDBJ whole genome shotgun (WGS) entry which is preliminary data.</text>
</comment>
<dbReference type="AlphaFoldDB" id="A0A1A6GNE5"/>
<protein>
    <submittedName>
        <fullName evidence="2">Uncharacterized protein</fullName>
    </submittedName>
</protein>
<organism evidence="2 3">
    <name type="scientific">Neotoma lepida</name>
    <name type="common">Desert woodrat</name>
    <dbReference type="NCBI Taxonomy" id="56216"/>
    <lineage>
        <taxon>Eukaryota</taxon>
        <taxon>Metazoa</taxon>
        <taxon>Chordata</taxon>
        <taxon>Craniata</taxon>
        <taxon>Vertebrata</taxon>
        <taxon>Euteleostomi</taxon>
        <taxon>Mammalia</taxon>
        <taxon>Eutheria</taxon>
        <taxon>Euarchontoglires</taxon>
        <taxon>Glires</taxon>
        <taxon>Rodentia</taxon>
        <taxon>Myomorpha</taxon>
        <taxon>Muroidea</taxon>
        <taxon>Cricetidae</taxon>
        <taxon>Neotominae</taxon>
        <taxon>Neotoma</taxon>
    </lineage>
</organism>
<feature type="non-terminal residue" evidence="2">
    <location>
        <position position="82"/>
    </location>
</feature>
<feature type="region of interest" description="Disordered" evidence="1">
    <location>
        <begin position="1"/>
        <end position="55"/>
    </location>
</feature>
<feature type="compositionally biased region" description="Polar residues" evidence="1">
    <location>
        <begin position="38"/>
        <end position="48"/>
    </location>
</feature>
<gene>
    <name evidence="2" type="ORF">A6R68_04221</name>
</gene>
<dbReference type="Proteomes" id="UP000092124">
    <property type="component" value="Unassembled WGS sequence"/>
</dbReference>
<sequence length="82" mass="9226">MAKKIKTPDLHLSQRNTRAKGQTLRDPPDTPPATAPTKNTNQGHQSGVSDPRSPEERVWLKFQRRRTDKQVVRPVTAATISE</sequence>
<reference evidence="2 3" key="1">
    <citation type="submission" date="2016-06" db="EMBL/GenBank/DDBJ databases">
        <title>The Draft Genome Sequence and Annotation of the Desert Woodrat Neotoma lepida.</title>
        <authorList>
            <person name="Campbell M."/>
            <person name="Oakeson K.F."/>
            <person name="Yandell M."/>
            <person name="Halpert J.R."/>
            <person name="Dearing D."/>
        </authorList>
    </citation>
    <scope>NUCLEOTIDE SEQUENCE [LARGE SCALE GENOMIC DNA]</scope>
    <source>
        <strain evidence="2">417</strain>
        <tissue evidence="2">Liver</tissue>
    </source>
</reference>